<accession>A0A0C9US76</accession>
<name>A0A0C9US76_SPHS4</name>
<dbReference type="EMBL" id="KN837167">
    <property type="protein sequence ID" value="KIJ37664.1"/>
    <property type="molecule type" value="Genomic_DNA"/>
</dbReference>
<dbReference type="AlphaFoldDB" id="A0A0C9US76"/>
<evidence type="ECO:0000313" key="1">
    <source>
        <dbReference type="EMBL" id="KIJ37664.1"/>
    </source>
</evidence>
<gene>
    <name evidence="1" type="ORF">M422DRAFT_33585</name>
</gene>
<sequence length="114" mass="13127">MAIYLMFYEAIEGAATVSFVRGVTTRSIILEFEFATPVDIDAMKEQLSTRRNSTLDVTNGLECVPPEVLRSTGRSINKFNMELGLRSWQLSCIIIFLVEHRILLIIMNWTRWAR</sequence>
<dbReference type="Proteomes" id="UP000054279">
    <property type="component" value="Unassembled WGS sequence"/>
</dbReference>
<evidence type="ECO:0000313" key="2">
    <source>
        <dbReference type="Proteomes" id="UP000054279"/>
    </source>
</evidence>
<organism evidence="1 2">
    <name type="scientific">Sphaerobolus stellatus (strain SS14)</name>
    <dbReference type="NCBI Taxonomy" id="990650"/>
    <lineage>
        <taxon>Eukaryota</taxon>
        <taxon>Fungi</taxon>
        <taxon>Dikarya</taxon>
        <taxon>Basidiomycota</taxon>
        <taxon>Agaricomycotina</taxon>
        <taxon>Agaricomycetes</taxon>
        <taxon>Phallomycetidae</taxon>
        <taxon>Geastrales</taxon>
        <taxon>Sphaerobolaceae</taxon>
        <taxon>Sphaerobolus</taxon>
    </lineage>
</organism>
<reference evidence="1 2" key="1">
    <citation type="submission" date="2014-06" db="EMBL/GenBank/DDBJ databases">
        <title>Evolutionary Origins and Diversification of the Mycorrhizal Mutualists.</title>
        <authorList>
            <consortium name="DOE Joint Genome Institute"/>
            <consortium name="Mycorrhizal Genomics Consortium"/>
            <person name="Kohler A."/>
            <person name="Kuo A."/>
            <person name="Nagy L.G."/>
            <person name="Floudas D."/>
            <person name="Copeland A."/>
            <person name="Barry K.W."/>
            <person name="Cichocki N."/>
            <person name="Veneault-Fourrey C."/>
            <person name="LaButti K."/>
            <person name="Lindquist E.A."/>
            <person name="Lipzen A."/>
            <person name="Lundell T."/>
            <person name="Morin E."/>
            <person name="Murat C."/>
            <person name="Riley R."/>
            <person name="Ohm R."/>
            <person name="Sun H."/>
            <person name="Tunlid A."/>
            <person name="Henrissat B."/>
            <person name="Grigoriev I.V."/>
            <person name="Hibbett D.S."/>
            <person name="Martin F."/>
        </authorList>
    </citation>
    <scope>NUCLEOTIDE SEQUENCE [LARGE SCALE GENOMIC DNA]</scope>
    <source>
        <strain evidence="1 2">SS14</strain>
    </source>
</reference>
<dbReference type="HOGENOM" id="CLU_2122660_0_0_1"/>
<proteinExistence type="predicted"/>
<protein>
    <submittedName>
        <fullName evidence="1">Uncharacterized protein</fullName>
    </submittedName>
</protein>
<keyword evidence="2" id="KW-1185">Reference proteome</keyword>